<dbReference type="AlphaFoldDB" id="A0AA39KP24"/>
<evidence type="ECO:0000256" key="1">
    <source>
        <dbReference type="SAM" id="SignalP"/>
    </source>
</evidence>
<reference evidence="2" key="1">
    <citation type="journal article" date="2023" name="bioRxiv">
        <title>Scaffold-level genome assemblies of two parasitoid biocontrol wasps reveal the parthenogenesis mechanism and an associated novel virus.</title>
        <authorList>
            <person name="Inwood S."/>
            <person name="Skelly J."/>
            <person name="Guhlin J."/>
            <person name="Harrop T."/>
            <person name="Goldson S."/>
            <person name="Dearden P."/>
        </authorList>
    </citation>
    <scope>NUCLEOTIDE SEQUENCE</scope>
    <source>
        <strain evidence="2">Lincoln</strain>
        <tissue evidence="2">Whole body</tissue>
    </source>
</reference>
<evidence type="ECO:0000313" key="3">
    <source>
        <dbReference type="Proteomes" id="UP001168972"/>
    </source>
</evidence>
<reference evidence="2" key="2">
    <citation type="submission" date="2023-03" db="EMBL/GenBank/DDBJ databases">
        <authorList>
            <person name="Inwood S.N."/>
            <person name="Skelly J.G."/>
            <person name="Guhlin J."/>
            <person name="Harrop T.W.R."/>
            <person name="Goldson S.G."/>
            <person name="Dearden P.K."/>
        </authorList>
    </citation>
    <scope>NUCLEOTIDE SEQUENCE</scope>
    <source>
        <strain evidence="2">Lincoln</strain>
        <tissue evidence="2">Whole body</tissue>
    </source>
</reference>
<dbReference type="PANTHER" id="PTHR37685">
    <property type="entry name" value="GEO11136P1-RELATED"/>
    <property type="match status" value="1"/>
</dbReference>
<dbReference type="PANTHER" id="PTHR37685:SF1">
    <property type="entry name" value="GEO11136P1-RELATED"/>
    <property type="match status" value="1"/>
</dbReference>
<comment type="caution">
    <text evidence="2">The sequence shown here is derived from an EMBL/GenBank/DDBJ whole genome shotgun (WGS) entry which is preliminary data.</text>
</comment>
<feature type="chain" id="PRO_5041206404" description="Salivary secreted peptide" evidence="1">
    <location>
        <begin position="19"/>
        <end position="132"/>
    </location>
</feature>
<organism evidence="2 3">
    <name type="scientific">Microctonus hyperodae</name>
    <name type="common">Parasitoid wasp</name>
    <dbReference type="NCBI Taxonomy" id="165561"/>
    <lineage>
        <taxon>Eukaryota</taxon>
        <taxon>Metazoa</taxon>
        <taxon>Ecdysozoa</taxon>
        <taxon>Arthropoda</taxon>
        <taxon>Hexapoda</taxon>
        <taxon>Insecta</taxon>
        <taxon>Pterygota</taxon>
        <taxon>Neoptera</taxon>
        <taxon>Endopterygota</taxon>
        <taxon>Hymenoptera</taxon>
        <taxon>Apocrita</taxon>
        <taxon>Ichneumonoidea</taxon>
        <taxon>Braconidae</taxon>
        <taxon>Euphorinae</taxon>
        <taxon>Microctonus</taxon>
    </lineage>
</organism>
<proteinExistence type="predicted"/>
<sequence>MIVKCVAVVLLLTATVSASVIPLEEYIENQLDVGGNQSHNLIVGGREYGDREVHAEHITKSSSWFQIVTLEKTINIYGASKITQIQAFDQKTNGNGAYASIRAGGPGNNFVTLSFKSQRNHGIDFRVVIWAK</sequence>
<evidence type="ECO:0008006" key="4">
    <source>
        <dbReference type="Google" id="ProtNLM"/>
    </source>
</evidence>
<protein>
    <recommendedName>
        <fullName evidence="4">Salivary secreted peptide</fullName>
    </recommendedName>
</protein>
<dbReference type="Pfam" id="PF15868">
    <property type="entry name" value="MBF2"/>
    <property type="match status" value="1"/>
</dbReference>
<keyword evidence="1" id="KW-0732">Signal</keyword>
<feature type="signal peptide" evidence="1">
    <location>
        <begin position="1"/>
        <end position="18"/>
    </location>
</feature>
<accession>A0AA39KP24</accession>
<gene>
    <name evidence="2" type="ORF">PV327_002401</name>
</gene>
<evidence type="ECO:0000313" key="2">
    <source>
        <dbReference type="EMBL" id="KAK0168623.1"/>
    </source>
</evidence>
<name>A0AA39KP24_MICHY</name>
<keyword evidence="3" id="KW-1185">Reference proteome</keyword>
<dbReference type="Proteomes" id="UP001168972">
    <property type="component" value="Unassembled WGS sequence"/>
</dbReference>
<dbReference type="InterPro" id="IPR031734">
    <property type="entry name" value="MBF2"/>
</dbReference>
<dbReference type="EMBL" id="JAQQBR010001831">
    <property type="protein sequence ID" value="KAK0168623.1"/>
    <property type="molecule type" value="Genomic_DNA"/>
</dbReference>